<accession>A0A0B1YZZ1</accession>
<gene>
    <name evidence="1" type="ORF">JZ00_22655</name>
</gene>
<organism evidence="1 2">
    <name type="scientific">Pseudomonas frederiksbergensis</name>
    <dbReference type="NCBI Taxonomy" id="104087"/>
    <lineage>
        <taxon>Bacteria</taxon>
        <taxon>Pseudomonadati</taxon>
        <taxon>Pseudomonadota</taxon>
        <taxon>Gammaproteobacteria</taxon>
        <taxon>Pseudomonadales</taxon>
        <taxon>Pseudomonadaceae</taxon>
        <taxon>Pseudomonas</taxon>
    </lineage>
</organism>
<name>A0A0B1YZZ1_9PSED</name>
<comment type="caution">
    <text evidence="1">The sequence shown here is derived from an EMBL/GenBank/DDBJ whole genome shotgun (WGS) entry which is preliminary data.</text>
</comment>
<reference evidence="2" key="1">
    <citation type="submission" date="2015-03" db="EMBL/GenBank/DDBJ databases">
        <title>Pseudomonas frederiksbergensis hydrocarbon degrader.</title>
        <authorList>
            <person name="Brown L.M."/>
            <person name="Ruiz O.N."/>
            <person name="Mueller S."/>
            <person name="Gunasekera T.S."/>
        </authorList>
    </citation>
    <scope>NUCLEOTIDE SEQUENCE [LARGE SCALE GENOMIC DNA]</scope>
    <source>
        <strain evidence="2">SI8</strain>
    </source>
</reference>
<dbReference type="OrthoDB" id="582102at2"/>
<dbReference type="Proteomes" id="UP000030949">
    <property type="component" value="Unassembled WGS sequence"/>
</dbReference>
<evidence type="ECO:0000313" key="2">
    <source>
        <dbReference type="Proteomes" id="UP000030949"/>
    </source>
</evidence>
<sequence length="168" mass="18706">MTISFVESGMSFGPYAVDEVFPIEQSPLYKHLGQGLMIAEFVLIRPGRGESEEVWVIEAKSSAPRVFGEYVDEIRQKLTNSVQLTLASCLKRHPHAADLLPARFLDLDLGACAFKCILIIKGFRKEWLPPLQSALAKEMKSLVKTMGFNPGSVSVINDDKARELKLII</sequence>
<dbReference type="RefSeq" id="WP_039593441.1">
    <property type="nucleotide sequence ID" value="NZ_JQGJ02000015.1"/>
</dbReference>
<dbReference type="EMBL" id="JQGJ01000017">
    <property type="protein sequence ID" value="KHK62571.1"/>
    <property type="molecule type" value="Genomic_DNA"/>
</dbReference>
<dbReference type="AlphaFoldDB" id="A0A0B1YZZ1"/>
<evidence type="ECO:0000313" key="1">
    <source>
        <dbReference type="EMBL" id="KHK62571.1"/>
    </source>
</evidence>
<protein>
    <submittedName>
        <fullName evidence="1">Uncharacterized protein</fullName>
    </submittedName>
</protein>
<proteinExistence type="predicted"/>